<dbReference type="PANTHER" id="PTHR43747">
    <property type="entry name" value="FAD-BINDING PROTEIN"/>
    <property type="match status" value="1"/>
</dbReference>
<dbReference type="PIRSF" id="PIRSF011396">
    <property type="entry name" value="Trp_halogenase"/>
    <property type="match status" value="1"/>
</dbReference>
<feature type="binding site" evidence="2">
    <location>
        <position position="189"/>
    </location>
    <ligand>
        <name>FAD</name>
        <dbReference type="ChEBI" id="CHEBI:57692"/>
    </ligand>
</feature>
<keyword evidence="2" id="KW-0274">FAD</keyword>
<evidence type="ECO:0000313" key="3">
    <source>
        <dbReference type="EMBL" id="AXR08117.1"/>
    </source>
</evidence>
<feature type="active site" evidence="1">
    <location>
        <position position="83"/>
    </location>
</feature>
<dbReference type="EMBL" id="CP031769">
    <property type="protein sequence ID" value="AXR08117.1"/>
    <property type="molecule type" value="Genomic_DNA"/>
</dbReference>
<keyword evidence="2" id="KW-0285">Flavoprotein</keyword>
<evidence type="ECO:0000256" key="2">
    <source>
        <dbReference type="PIRSR" id="PIRSR011396-2"/>
    </source>
</evidence>
<dbReference type="KEGG" id="salm:D0Y50_18235"/>
<dbReference type="InterPro" id="IPR033856">
    <property type="entry name" value="Trp_halogen"/>
</dbReference>
<name>A0A346NRG0_9ALTE</name>
<dbReference type="SUPFAM" id="SSF51905">
    <property type="entry name" value="FAD/NAD(P)-binding domain"/>
    <property type="match status" value="1"/>
</dbReference>
<dbReference type="AlphaFoldDB" id="A0A346NRG0"/>
<keyword evidence="2" id="KW-0547">Nucleotide-binding</keyword>
<gene>
    <name evidence="3" type="ORF">D0Y50_18235</name>
</gene>
<keyword evidence="4" id="KW-1185">Reference proteome</keyword>
<dbReference type="RefSeq" id="WP_117318350.1">
    <property type="nucleotide sequence ID" value="NZ_CP031769.1"/>
</dbReference>
<dbReference type="OrthoDB" id="7178350at2"/>
<feature type="binding site" evidence="2">
    <location>
        <position position="83"/>
    </location>
    <ligand>
        <name>7-chloro-L-tryptophan</name>
        <dbReference type="ChEBI" id="CHEBI:58713"/>
    </ligand>
</feature>
<dbReference type="InterPro" id="IPR036188">
    <property type="entry name" value="FAD/NAD-bd_sf"/>
</dbReference>
<sequence>MQQTNTPLHSVVIMGGGAAGWLTAGIMAAASTARRPLHITVVESPDVGILGVGEGTWPTMRDTLRKMGIDEATLLRECDASFKQGTCFRQWYNGQSDDVYFHPFDLPAGMFETDILGWWANGQQHVPYAQLFSATPQLCKANKAPKQAQTPPYAAVANYGYHLDANKFAALLKRHCMHHLGVKHVELHVSKVEADDHGYLTALGDGQVQVTGDFFVDCSGFAASLIGQHFGVKLQDQSAILHNNSALAVQATYRQDTPPIACTTHSTAHPNGWIWDIALPHRKGVGCVYSSAFCDEDYARKTLLDYLNRDTAIEPVSEHQVRKLSFTPGYRETPWVKNCVAIGAAAGFLEPLEASALVMTELAANHVAAQLPYTREHCAPAARQFNTAMQNKWSRIIDFLKLHYVLSTRDDSLYWRSMKNPSGASVQLNDWLAMWHHRSPNIHDFQFQDELFPLASYLYILSGMGYAPVGASPHQIGTKAEQFVRQNYQRSRQLLAALPDNRILIEQIRQG</sequence>
<protein>
    <submittedName>
        <fullName evidence="3">Tryptophan 7-halogenase</fullName>
    </submittedName>
</protein>
<feature type="binding site" evidence="2">
    <location>
        <begin position="16"/>
        <end position="19"/>
    </location>
    <ligand>
        <name>FAD</name>
        <dbReference type="ChEBI" id="CHEBI:57692"/>
    </ligand>
</feature>
<dbReference type="GO" id="GO:0000166">
    <property type="term" value="F:nucleotide binding"/>
    <property type="evidence" value="ECO:0007669"/>
    <property type="project" value="UniProtKB-KW"/>
</dbReference>
<organism evidence="3 4">
    <name type="scientific">Salinimonas sediminis</name>
    <dbReference type="NCBI Taxonomy" id="2303538"/>
    <lineage>
        <taxon>Bacteria</taxon>
        <taxon>Pseudomonadati</taxon>
        <taxon>Pseudomonadota</taxon>
        <taxon>Gammaproteobacteria</taxon>
        <taxon>Alteromonadales</taxon>
        <taxon>Alteromonadaceae</taxon>
        <taxon>Alteromonas/Salinimonas group</taxon>
        <taxon>Salinimonas</taxon>
    </lineage>
</organism>
<proteinExistence type="predicted"/>
<dbReference type="InterPro" id="IPR006905">
    <property type="entry name" value="Flavin_halogenase"/>
</dbReference>
<dbReference type="InterPro" id="IPR050816">
    <property type="entry name" value="Flavin-dep_Halogenase_NPB"/>
</dbReference>
<evidence type="ECO:0000313" key="4">
    <source>
        <dbReference type="Proteomes" id="UP000262073"/>
    </source>
</evidence>
<dbReference type="Proteomes" id="UP000262073">
    <property type="component" value="Chromosome"/>
</dbReference>
<evidence type="ECO:0000256" key="1">
    <source>
        <dbReference type="PIRSR" id="PIRSR011396-1"/>
    </source>
</evidence>
<dbReference type="PANTHER" id="PTHR43747:SF4">
    <property type="entry name" value="FLAVIN-DEPENDENT TRYPTOPHAN HALOGENASE"/>
    <property type="match status" value="1"/>
</dbReference>
<feature type="binding site" evidence="2">
    <location>
        <position position="353"/>
    </location>
    <ligand>
        <name>L-tryptophan</name>
        <dbReference type="ChEBI" id="CHEBI:57912"/>
    </ligand>
</feature>
<reference evidence="3 4" key="1">
    <citation type="submission" date="2018-08" db="EMBL/GenBank/DDBJ databases">
        <title>Salinimonas sediminis sp. nov., a piezophilic bacterium isolated from a deep-sea sediment sample from the New Britain Trench.</title>
        <authorList>
            <person name="Cao J."/>
        </authorList>
    </citation>
    <scope>NUCLEOTIDE SEQUENCE [LARGE SCALE GENOMIC DNA]</scope>
    <source>
        <strain evidence="3 4">N102</strain>
    </source>
</reference>
<dbReference type="Gene3D" id="3.50.50.60">
    <property type="entry name" value="FAD/NAD(P)-binding domain"/>
    <property type="match status" value="1"/>
</dbReference>
<accession>A0A346NRG0</accession>
<dbReference type="GO" id="GO:0004497">
    <property type="term" value="F:monooxygenase activity"/>
    <property type="evidence" value="ECO:0007669"/>
    <property type="project" value="InterPro"/>
</dbReference>
<dbReference type="Pfam" id="PF04820">
    <property type="entry name" value="Trp_halogenase"/>
    <property type="match status" value="1"/>
</dbReference>